<keyword evidence="5" id="KW-1185">Reference proteome</keyword>
<organism evidence="4 5">
    <name type="scientific">Bombilactobacillus folatiphilus</name>
    <dbReference type="NCBI Taxonomy" id="2923362"/>
    <lineage>
        <taxon>Bacteria</taxon>
        <taxon>Bacillati</taxon>
        <taxon>Bacillota</taxon>
        <taxon>Bacilli</taxon>
        <taxon>Lactobacillales</taxon>
        <taxon>Lactobacillaceae</taxon>
        <taxon>Bombilactobacillus</taxon>
    </lineage>
</organism>
<keyword evidence="2" id="KW-1133">Transmembrane helix</keyword>
<protein>
    <recommendedName>
        <fullName evidence="3">CAAX prenyl protease 2/Lysostaphin resistance protein A-like domain-containing protein</fullName>
    </recommendedName>
</protein>
<feature type="transmembrane region" description="Helical" evidence="2">
    <location>
        <begin position="182"/>
        <end position="199"/>
    </location>
</feature>
<accession>A0ABY4P8H9</accession>
<keyword evidence="2" id="KW-0472">Membrane</keyword>
<sequence>MNALKSPTLSRIWYAIWIIMVVISQQLLKMSYSVKQINWSYASLFLISAVLFLVAMVARYRYESQIFTPQNPTFLEGVGNFFGLVAFTVVAIGLFLLIISGLKAKGRFPSLQVKTDYLARGTVVFWFELLASALLVAVEQQFVTTGFFFNYFWRRNNLTSALLGILVSGILYGILNMETFNFINFFIYGAVGCLLAIVYLATQNFRISVVLGIFVAILRVILI</sequence>
<feature type="transmembrane region" description="Helical" evidence="2">
    <location>
        <begin position="158"/>
        <end position="175"/>
    </location>
</feature>
<feature type="transmembrane region" description="Helical" evidence="2">
    <location>
        <begin position="12"/>
        <end position="28"/>
    </location>
</feature>
<feature type="transmembrane region" description="Helical" evidence="2">
    <location>
        <begin position="205"/>
        <end position="222"/>
    </location>
</feature>
<dbReference type="RefSeq" id="WP_249514183.1">
    <property type="nucleotide sequence ID" value="NZ_CP093366.1"/>
</dbReference>
<gene>
    <name evidence="4" type="ORF">MOO45_06915</name>
</gene>
<evidence type="ECO:0000256" key="1">
    <source>
        <dbReference type="ARBA" id="ARBA00009067"/>
    </source>
</evidence>
<comment type="similarity">
    <text evidence="1">Belongs to the UPF0177 family.</text>
</comment>
<keyword evidence="2" id="KW-0812">Transmembrane</keyword>
<evidence type="ECO:0000313" key="4">
    <source>
        <dbReference type="EMBL" id="UQS81915.1"/>
    </source>
</evidence>
<dbReference type="Pfam" id="PF02517">
    <property type="entry name" value="Rce1-like"/>
    <property type="match status" value="1"/>
</dbReference>
<evidence type="ECO:0000256" key="2">
    <source>
        <dbReference type="SAM" id="Phobius"/>
    </source>
</evidence>
<dbReference type="EMBL" id="CP093366">
    <property type="protein sequence ID" value="UQS81915.1"/>
    <property type="molecule type" value="Genomic_DNA"/>
</dbReference>
<proteinExistence type="inferred from homology"/>
<feature type="transmembrane region" description="Helical" evidence="2">
    <location>
        <begin position="78"/>
        <end position="97"/>
    </location>
</feature>
<feature type="transmembrane region" description="Helical" evidence="2">
    <location>
        <begin position="117"/>
        <end position="138"/>
    </location>
</feature>
<feature type="domain" description="CAAX prenyl protease 2/Lysostaphin resistance protein A-like" evidence="3">
    <location>
        <begin position="125"/>
        <end position="211"/>
    </location>
</feature>
<reference evidence="4" key="1">
    <citation type="journal article" date="2022" name="Int. J. Syst. Evol. Microbiol.">
        <title>Apilactobacillus apisilvae sp. nov., Nicolia spurrieriana gen. nov. sp. nov., Bombilactobacillus folatiphilus sp. nov. and Bombilactobacillus thymidiniphilus sp. nov., four new lactic acid bacterial isolates from stingless bees Tetragonula carbonaria and Austroplebeia australis.</title>
        <authorList>
            <person name="Oliphant S.A."/>
            <person name="Watson-Haigh N.S."/>
            <person name="Sumby K.M."/>
            <person name="Gardner J."/>
            <person name="Groom S."/>
            <person name="Jiranek V."/>
        </authorList>
    </citation>
    <scope>NUCLEOTIDE SEQUENCE</scope>
    <source>
        <strain evidence="4">SG4_D2</strain>
    </source>
</reference>
<evidence type="ECO:0000259" key="3">
    <source>
        <dbReference type="Pfam" id="PF02517"/>
    </source>
</evidence>
<feature type="transmembrane region" description="Helical" evidence="2">
    <location>
        <begin position="40"/>
        <end position="58"/>
    </location>
</feature>
<dbReference type="Proteomes" id="UP000831495">
    <property type="component" value="Chromosome"/>
</dbReference>
<evidence type="ECO:0000313" key="5">
    <source>
        <dbReference type="Proteomes" id="UP000831495"/>
    </source>
</evidence>
<name>A0ABY4P8H9_9LACO</name>
<dbReference type="InterPro" id="IPR003675">
    <property type="entry name" value="Rce1/LyrA-like_dom"/>
</dbReference>